<dbReference type="PANTHER" id="PTHR42879:SF6">
    <property type="entry name" value="NADPH-DEPENDENT REDUCTASE BACG"/>
    <property type="match status" value="1"/>
</dbReference>
<name>A0A381UKN2_9ZZZZ</name>
<dbReference type="Gene3D" id="3.40.50.720">
    <property type="entry name" value="NAD(P)-binding Rossmann-like Domain"/>
    <property type="match status" value="1"/>
</dbReference>
<reference evidence="2" key="1">
    <citation type="submission" date="2018-05" db="EMBL/GenBank/DDBJ databases">
        <authorList>
            <person name="Lanie J.A."/>
            <person name="Ng W.-L."/>
            <person name="Kazmierczak K.M."/>
            <person name="Andrzejewski T.M."/>
            <person name="Davidsen T.M."/>
            <person name="Wayne K.J."/>
            <person name="Tettelin H."/>
            <person name="Glass J.I."/>
            <person name="Rusch D."/>
            <person name="Podicherti R."/>
            <person name="Tsui H.-C.T."/>
            <person name="Winkler M.E."/>
        </authorList>
    </citation>
    <scope>NUCLEOTIDE SEQUENCE</scope>
</reference>
<organism evidence="2">
    <name type="scientific">marine metagenome</name>
    <dbReference type="NCBI Taxonomy" id="408172"/>
    <lineage>
        <taxon>unclassified sequences</taxon>
        <taxon>metagenomes</taxon>
        <taxon>ecological metagenomes</taxon>
    </lineage>
</organism>
<sequence length="237" mass="25085">MTNTTENRVAIITASGKGMGAAIAGELVAGSYQLVLMSVSGGAEKLASELNVVGLTGSVTDPDDLKRLVDTTMERYGRIDAVVNNTGHPPSGPLLELTDDEWRLGLDLVLLNVIRMSRLVTPIMQAQGGGAIVNISTFAAFEPSATFPISASLRAALGSFTKLYADTYAQDGIRMNNILPGFVDSYPVSDDVVKQIPMGRYGSVQEIAKTARFLLSDEAGYITGQNIRVDGGITRGV</sequence>
<proteinExistence type="inferred from homology"/>
<dbReference type="PANTHER" id="PTHR42879">
    <property type="entry name" value="3-OXOACYL-(ACYL-CARRIER-PROTEIN) REDUCTASE"/>
    <property type="match status" value="1"/>
</dbReference>
<dbReference type="SUPFAM" id="SSF51735">
    <property type="entry name" value="NAD(P)-binding Rossmann-fold domains"/>
    <property type="match status" value="1"/>
</dbReference>
<dbReference type="AlphaFoldDB" id="A0A381UKN2"/>
<evidence type="ECO:0008006" key="3">
    <source>
        <dbReference type="Google" id="ProtNLM"/>
    </source>
</evidence>
<evidence type="ECO:0000256" key="1">
    <source>
        <dbReference type="ARBA" id="ARBA00006484"/>
    </source>
</evidence>
<dbReference type="InterPro" id="IPR036291">
    <property type="entry name" value="NAD(P)-bd_dom_sf"/>
</dbReference>
<gene>
    <name evidence="2" type="ORF">METZ01_LOCUS81590</name>
</gene>
<dbReference type="PRINTS" id="PR00081">
    <property type="entry name" value="GDHRDH"/>
</dbReference>
<protein>
    <recommendedName>
        <fullName evidence="3">3-oxoacyl-ACP reductase</fullName>
    </recommendedName>
</protein>
<dbReference type="InterPro" id="IPR050259">
    <property type="entry name" value="SDR"/>
</dbReference>
<comment type="similarity">
    <text evidence="1">Belongs to the short-chain dehydrogenases/reductases (SDR) family.</text>
</comment>
<evidence type="ECO:0000313" key="2">
    <source>
        <dbReference type="EMBL" id="SVA28736.1"/>
    </source>
</evidence>
<dbReference type="Pfam" id="PF13561">
    <property type="entry name" value="adh_short_C2"/>
    <property type="match status" value="1"/>
</dbReference>
<dbReference type="InterPro" id="IPR002347">
    <property type="entry name" value="SDR_fam"/>
</dbReference>
<accession>A0A381UKN2</accession>
<dbReference type="EMBL" id="UINC01006636">
    <property type="protein sequence ID" value="SVA28736.1"/>
    <property type="molecule type" value="Genomic_DNA"/>
</dbReference>